<evidence type="ECO:0000256" key="1">
    <source>
        <dbReference type="ARBA" id="ARBA00007162"/>
    </source>
</evidence>
<dbReference type="PANTHER" id="PTHR35841:SF1">
    <property type="entry name" value="PHOSPHONATES-BINDING PERIPLASMIC PROTEIN"/>
    <property type="match status" value="1"/>
</dbReference>
<dbReference type="NCBIfam" id="TIGR01098">
    <property type="entry name" value="3A0109s03R"/>
    <property type="match status" value="1"/>
</dbReference>
<proteinExistence type="inferred from homology"/>
<dbReference type="PROSITE" id="PS51257">
    <property type="entry name" value="PROKAR_LIPOPROTEIN"/>
    <property type="match status" value="1"/>
</dbReference>
<dbReference type="Gene3D" id="1.20.58.90">
    <property type="match status" value="1"/>
</dbReference>
<feature type="coiled-coil region" evidence="3">
    <location>
        <begin position="316"/>
        <end position="343"/>
    </location>
</feature>
<dbReference type="InterPro" id="IPR005770">
    <property type="entry name" value="PhnD"/>
</dbReference>
<keyword evidence="3" id="KW-0175">Coiled coil</keyword>
<dbReference type="AlphaFoldDB" id="A0A3M5B6H5"/>
<dbReference type="SUPFAM" id="SSF53850">
    <property type="entry name" value="Periplasmic binding protein-like II"/>
    <property type="match status" value="1"/>
</dbReference>
<evidence type="ECO:0000313" key="5">
    <source>
        <dbReference type="EMBL" id="RMS20845.1"/>
    </source>
</evidence>
<dbReference type="EMBL" id="RBSL01000419">
    <property type="protein sequence ID" value="RMS20845.1"/>
    <property type="molecule type" value="Genomic_DNA"/>
</dbReference>
<dbReference type="GO" id="GO:0015716">
    <property type="term" value="P:organic phosphonate transport"/>
    <property type="evidence" value="ECO:0007669"/>
    <property type="project" value="InterPro"/>
</dbReference>
<sequence length="350" mass="38644">MKLFNITLFIRRACMFKRIGRLLASAALLTACALGTVQAAEEKAINFGIMSTESSQNLKSIWQPFLDDMSRKTGLKVNATFASDYAGLIQGMRFNKVDVAWLGNKAAMEAVDRSNGEIFAQTSAANGDAGYWSLLIVRKDSPINSVEDMLKNAKSLTFGNGDPNSTSGYLVPGYYVFAKNHVDASTAFKRTLNSSHEVNALSVAKGQLDVATFNTESWDRLAVTQPDKVEQLKVIWKSPLIPADPIVWSKALSDENKAKIRDFFASYGNTAEEKTVLKNMQMGKFLKSSDDQLLPIRQLELFKQRTEVTASTTLDAQEKTTRLKDIDASLNKLQERITELNQKTADSSAG</sequence>
<protein>
    <submittedName>
        <fullName evidence="5">Phosphonate ABC transporter periplasmic phosphonate-binding protein</fullName>
    </submittedName>
</protein>
<evidence type="ECO:0000256" key="2">
    <source>
        <dbReference type="ARBA" id="ARBA00022729"/>
    </source>
</evidence>
<organism evidence="5 6">
    <name type="scientific">Pseudomonas savastanoi</name>
    <name type="common">Pseudomonas syringae pv. savastanoi</name>
    <dbReference type="NCBI Taxonomy" id="29438"/>
    <lineage>
        <taxon>Bacteria</taxon>
        <taxon>Pseudomonadati</taxon>
        <taxon>Pseudomonadota</taxon>
        <taxon>Gammaproteobacteria</taxon>
        <taxon>Pseudomonadales</taxon>
        <taxon>Pseudomonadaceae</taxon>
        <taxon>Pseudomonas</taxon>
    </lineage>
</organism>
<dbReference type="NCBIfam" id="TIGR03431">
    <property type="entry name" value="PhnD"/>
    <property type="match status" value="1"/>
</dbReference>
<accession>A0A3M5B6H5</accession>
<dbReference type="Proteomes" id="UP000269801">
    <property type="component" value="Unassembled WGS sequence"/>
</dbReference>
<dbReference type="CDD" id="cd13575">
    <property type="entry name" value="PBP2_PnhD"/>
    <property type="match status" value="1"/>
</dbReference>
<feature type="signal peptide" evidence="4">
    <location>
        <begin position="1"/>
        <end position="39"/>
    </location>
</feature>
<dbReference type="Gene3D" id="3.40.190.10">
    <property type="entry name" value="Periplasmic binding protein-like II"/>
    <property type="match status" value="2"/>
</dbReference>
<dbReference type="GO" id="GO:0043190">
    <property type="term" value="C:ATP-binding cassette (ABC) transporter complex"/>
    <property type="evidence" value="ECO:0007669"/>
    <property type="project" value="InterPro"/>
</dbReference>
<dbReference type="InterPro" id="IPR017797">
    <property type="entry name" value="Phosphnate-bd"/>
</dbReference>
<gene>
    <name evidence="5" type="ORF">ALP70_04504</name>
</gene>
<evidence type="ECO:0000256" key="4">
    <source>
        <dbReference type="SAM" id="SignalP"/>
    </source>
</evidence>
<name>A0A3M5B6H5_PSESS</name>
<dbReference type="Pfam" id="PF12974">
    <property type="entry name" value="Phosphonate-bd"/>
    <property type="match status" value="1"/>
</dbReference>
<evidence type="ECO:0000313" key="6">
    <source>
        <dbReference type="Proteomes" id="UP000269801"/>
    </source>
</evidence>
<evidence type="ECO:0000256" key="3">
    <source>
        <dbReference type="SAM" id="Coils"/>
    </source>
</evidence>
<dbReference type="GO" id="GO:0055085">
    <property type="term" value="P:transmembrane transport"/>
    <property type="evidence" value="ECO:0007669"/>
    <property type="project" value="InterPro"/>
</dbReference>
<comment type="caution">
    <text evidence="5">The sequence shown here is derived from an EMBL/GenBank/DDBJ whole genome shotgun (WGS) entry which is preliminary data.</text>
</comment>
<reference evidence="5 6" key="1">
    <citation type="submission" date="2018-08" db="EMBL/GenBank/DDBJ databases">
        <title>Recombination of ecologically and evolutionarily significant loci maintains genetic cohesion in the Pseudomonas syringae species complex.</title>
        <authorList>
            <person name="Dillon M."/>
            <person name="Thakur S."/>
            <person name="Almeida R.N.D."/>
            <person name="Weir B.S."/>
            <person name="Guttman D.S."/>
        </authorList>
    </citation>
    <scope>NUCLEOTIDE SEQUENCE [LARGE SCALE GENOMIC DNA]</scope>
    <source>
        <strain evidence="5 6">ICMP 13685</strain>
    </source>
</reference>
<keyword evidence="2 4" id="KW-0732">Signal</keyword>
<comment type="similarity">
    <text evidence="1">Belongs to the phosphate/phosphite/phosphonate binding protein family.</text>
</comment>
<feature type="chain" id="PRO_5018056629" evidence="4">
    <location>
        <begin position="40"/>
        <end position="350"/>
    </location>
</feature>
<dbReference type="PANTHER" id="PTHR35841">
    <property type="entry name" value="PHOSPHONATES-BINDING PERIPLASMIC PROTEIN"/>
    <property type="match status" value="1"/>
</dbReference>